<name>A8LIN2_DINSH</name>
<reference evidence="3" key="1">
    <citation type="journal article" date="2010" name="ISME J.">
        <title>The complete genome sequence of the algal symbiont Dinoroseobacter shibae: a hitchhiker's guide to life in the sea.</title>
        <authorList>
            <person name="Wagner-Dobler I."/>
            <person name="Ballhausen B."/>
            <person name="Berger M."/>
            <person name="Brinkhoff T."/>
            <person name="Buchholz I."/>
            <person name="Bunk B."/>
            <person name="Cypionka H."/>
            <person name="Daniel R."/>
            <person name="Drepper T."/>
            <person name="Gerdts G."/>
            <person name="Hahnke S."/>
            <person name="Han C."/>
            <person name="Jahn D."/>
            <person name="Kalhoefer D."/>
            <person name="Kiss H."/>
            <person name="Klenk H.P."/>
            <person name="Kyrpides N."/>
            <person name="Liebl W."/>
            <person name="Liesegang H."/>
            <person name="Meincke L."/>
            <person name="Pati A."/>
            <person name="Petersen J."/>
            <person name="Piekarski T."/>
            <person name="Pommerenke C."/>
            <person name="Pradella S."/>
            <person name="Pukall R."/>
            <person name="Rabus R."/>
            <person name="Stackebrandt E."/>
            <person name="Thole S."/>
            <person name="Thompson L."/>
            <person name="Tielen P."/>
            <person name="Tomasch J."/>
            <person name="von Jan M."/>
            <person name="Wanphrut N."/>
            <person name="Wichels A."/>
            <person name="Zech H."/>
            <person name="Simon M."/>
        </authorList>
    </citation>
    <scope>NUCLEOTIDE SEQUENCE [LARGE SCALE GENOMIC DNA]</scope>
    <source>
        <strain evidence="3">DSM 16493 / NCIMB 14021 / DFL 12</strain>
    </source>
</reference>
<dbReference type="OrthoDB" id="7798282at2"/>
<feature type="compositionally biased region" description="Acidic residues" evidence="1">
    <location>
        <begin position="100"/>
        <end position="109"/>
    </location>
</feature>
<dbReference type="eggNOG" id="ENOG502Z8NH">
    <property type="taxonomic scope" value="Bacteria"/>
</dbReference>
<feature type="region of interest" description="Disordered" evidence="1">
    <location>
        <begin position="246"/>
        <end position="362"/>
    </location>
</feature>
<accession>A8LIN2</accession>
<feature type="compositionally biased region" description="Acidic residues" evidence="1">
    <location>
        <begin position="351"/>
        <end position="362"/>
    </location>
</feature>
<evidence type="ECO:0008006" key="4">
    <source>
        <dbReference type="Google" id="ProtNLM"/>
    </source>
</evidence>
<proteinExistence type="predicted"/>
<keyword evidence="3" id="KW-1185">Reference proteome</keyword>
<dbReference type="Proteomes" id="UP000006833">
    <property type="component" value="Chromosome"/>
</dbReference>
<dbReference type="RefSeq" id="WP_012179401.1">
    <property type="nucleotide sequence ID" value="NC_009952.1"/>
</dbReference>
<evidence type="ECO:0000256" key="1">
    <source>
        <dbReference type="SAM" id="MobiDB-lite"/>
    </source>
</evidence>
<feature type="compositionally biased region" description="Basic and acidic residues" evidence="1">
    <location>
        <begin position="88"/>
        <end position="99"/>
    </location>
</feature>
<gene>
    <name evidence="2" type="ordered locus">Dshi_2740</name>
</gene>
<dbReference type="STRING" id="398580.Dshi_2740"/>
<feature type="region of interest" description="Disordered" evidence="1">
    <location>
        <begin position="75"/>
        <end position="109"/>
    </location>
</feature>
<dbReference type="AlphaFoldDB" id="A8LIN2"/>
<protein>
    <recommendedName>
        <fullName evidence="4">Lipoprotein</fullName>
    </recommendedName>
</protein>
<organism evidence="2 3">
    <name type="scientific">Dinoroseobacter shibae (strain DSM 16493 / NCIMB 14021 / DFL 12)</name>
    <dbReference type="NCBI Taxonomy" id="398580"/>
    <lineage>
        <taxon>Bacteria</taxon>
        <taxon>Pseudomonadati</taxon>
        <taxon>Pseudomonadota</taxon>
        <taxon>Alphaproteobacteria</taxon>
        <taxon>Rhodobacterales</taxon>
        <taxon>Roseobacteraceae</taxon>
        <taxon>Dinoroseobacter</taxon>
    </lineage>
</organism>
<dbReference type="KEGG" id="dsh:Dshi_2740"/>
<evidence type="ECO:0000313" key="2">
    <source>
        <dbReference type="EMBL" id="ABV94473.1"/>
    </source>
</evidence>
<evidence type="ECO:0000313" key="3">
    <source>
        <dbReference type="Proteomes" id="UP000006833"/>
    </source>
</evidence>
<dbReference type="PROSITE" id="PS51257">
    <property type="entry name" value="PROKAR_LIPOPROTEIN"/>
    <property type="match status" value="1"/>
</dbReference>
<sequence length="648" mass="69067">MVGQSKILTVSYGTFSCTLEGFDDPFSAMKDIAEYFRDLAADDRYFGAEPPTPDVQMLHAIAENASRKSVEAEMQGDAVHLRQASTRPTEDQAEARMPDEADDSATEDDTAVADVADVADVVSEPAVFVESDMPDLSDLAAREVALWQQDAAAEMPAAESSEAPASPAAEVSQLFQMPSTDLPEPALKARSLADDSGLSATSIAAKLQRIRSVVAANVTTSPASAMPGFEDVETDDLTDEVPVRTSPAAQAIDQEDEEAGRAAPDPETVAGTDPSHAEEVDVAATVALPPAADEDDQSAPAAFRPEEDAVDVDDPEIASVPPETPDHADWVSEVQDDSHEDAIETAPAPVEDTEPDAWEEDAPDVLFPASRGLTEEDLEAAARLTRGRGAPRPEAFQLHVTASEGADFDDTETAHDEADAENIGADQDENVVSETPGDALVDRLLAQSEGALQEDGTQRRQNALSHLKAAVAATLADRLGSKRNTDSAPEPDNDHAFREDVAAIVATDAAPDCESNIAPLVLRPQARVDSDPEASAVRPRRITRSALNAQDSTRAQDSGFAEYAETVGATELQDLLEAAAAYLSTVEGKTHFSRPEVMHMVMRHDRDRSFSREASLRSFGDLLRNGTIAKIDRGQFVISTDSQFVANG</sequence>
<feature type="compositionally biased region" description="Basic and acidic residues" evidence="1">
    <location>
        <begin position="324"/>
        <end position="342"/>
    </location>
</feature>
<dbReference type="HOGENOM" id="CLU_015965_0_0_5"/>
<dbReference type="EMBL" id="CP000830">
    <property type="protein sequence ID" value="ABV94473.1"/>
    <property type="molecule type" value="Genomic_DNA"/>
</dbReference>